<feature type="compositionally biased region" description="Polar residues" evidence="1">
    <location>
        <begin position="3306"/>
        <end position="3318"/>
    </location>
</feature>
<feature type="compositionally biased region" description="Basic and acidic residues" evidence="1">
    <location>
        <begin position="1819"/>
        <end position="1832"/>
    </location>
</feature>
<evidence type="ECO:0000313" key="7">
    <source>
        <dbReference type="Proteomes" id="UP000078540"/>
    </source>
</evidence>
<dbReference type="Pfam" id="PF19424">
    <property type="entry name" value="UNC80"/>
    <property type="match status" value="1"/>
</dbReference>
<proteinExistence type="predicted"/>
<organism evidence="6 7">
    <name type="scientific">Atta colombica</name>
    <dbReference type="NCBI Taxonomy" id="520822"/>
    <lineage>
        <taxon>Eukaryota</taxon>
        <taxon>Metazoa</taxon>
        <taxon>Ecdysozoa</taxon>
        <taxon>Arthropoda</taxon>
        <taxon>Hexapoda</taxon>
        <taxon>Insecta</taxon>
        <taxon>Pterygota</taxon>
        <taxon>Neoptera</taxon>
        <taxon>Endopterygota</taxon>
        <taxon>Hymenoptera</taxon>
        <taxon>Apocrita</taxon>
        <taxon>Aculeata</taxon>
        <taxon>Formicoidea</taxon>
        <taxon>Formicidae</taxon>
        <taxon>Myrmicinae</taxon>
        <taxon>Atta</taxon>
    </lineage>
</organism>
<dbReference type="InterPro" id="IPR045852">
    <property type="entry name" value="UNC80_central"/>
</dbReference>
<name>A0A151I0X9_9HYME</name>
<keyword evidence="2" id="KW-1133">Transmembrane helix</keyword>
<feature type="region of interest" description="Disordered" evidence="1">
    <location>
        <begin position="1616"/>
        <end position="1727"/>
    </location>
</feature>
<feature type="compositionally biased region" description="Low complexity" evidence="1">
    <location>
        <begin position="267"/>
        <end position="278"/>
    </location>
</feature>
<feature type="compositionally biased region" description="Polar residues" evidence="1">
    <location>
        <begin position="3414"/>
        <end position="3428"/>
    </location>
</feature>
<feature type="compositionally biased region" description="Polar residues" evidence="1">
    <location>
        <begin position="1622"/>
        <end position="1636"/>
    </location>
</feature>
<feature type="compositionally biased region" description="Polar residues" evidence="1">
    <location>
        <begin position="3352"/>
        <end position="3367"/>
    </location>
</feature>
<evidence type="ECO:0000256" key="1">
    <source>
        <dbReference type="SAM" id="MobiDB-lite"/>
    </source>
</evidence>
<feature type="transmembrane region" description="Helical" evidence="2">
    <location>
        <begin position="179"/>
        <end position="200"/>
    </location>
</feature>
<feature type="compositionally biased region" description="Low complexity" evidence="1">
    <location>
        <begin position="3274"/>
        <end position="3289"/>
    </location>
</feature>
<dbReference type="Proteomes" id="UP000078540">
    <property type="component" value="Unassembled WGS sequence"/>
</dbReference>
<feature type="domain" description="Protein UNC80 central region" evidence="4">
    <location>
        <begin position="1357"/>
        <end position="2090"/>
    </location>
</feature>
<evidence type="ECO:0000259" key="5">
    <source>
        <dbReference type="Pfam" id="PF20262"/>
    </source>
</evidence>
<dbReference type="InterPro" id="IPR031542">
    <property type="entry name" value="UNC80_N"/>
</dbReference>
<feature type="transmembrane region" description="Helical" evidence="2">
    <location>
        <begin position="643"/>
        <end position="660"/>
    </location>
</feature>
<gene>
    <name evidence="6" type="ORF">ALC53_09906</name>
</gene>
<feature type="compositionally biased region" description="Basic and acidic residues" evidence="1">
    <location>
        <begin position="1792"/>
        <end position="1801"/>
    </location>
</feature>
<dbReference type="PANTHER" id="PTHR31781">
    <property type="entry name" value="UNC80"/>
    <property type="match status" value="1"/>
</dbReference>
<feature type="region of interest" description="Disordered" evidence="1">
    <location>
        <begin position="3229"/>
        <end position="3322"/>
    </location>
</feature>
<keyword evidence="2" id="KW-0812">Transmembrane</keyword>
<feature type="compositionally biased region" description="Basic residues" evidence="1">
    <location>
        <begin position="3388"/>
        <end position="3397"/>
    </location>
</feature>
<dbReference type="InterPro" id="IPR046460">
    <property type="entry name" value="UNC80_C"/>
</dbReference>
<feature type="compositionally biased region" description="Basic and acidic residues" evidence="1">
    <location>
        <begin position="385"/>
        <end position="406"/>
    </location>
</feature>
<keyword evidence="2" id="KW-0472">Membrane</keyword>
<feature type="region of interest" description="Disordered" evidence="1">
    <location>
        <begin position="2703"/>
        <end position="2729"/>
    </location>
</feature>
<feature type="domain" description="Cation channel complex component UNC80 N-terminal" evidence="3">
    <location>
        <begin position="16"/>
        <end position="239"/>
    </location>
</feature>
<feature type="region of interest" description="Disordered" evidence="1">
    <location>
        <begin position="853"/>
        <end position="883"/>
    </location>
</feature>
<evidence type="ECO:0000259" key="4">
    <source>
        <dbReference type="Pfam" id="PF19424"/>
    </source>
</evidence>
<keyword evidence="7" id="KW-1185">Reference proteome</keyword>
<evidence type="ECO:0000313" key="6">
    <source>
        <dbReference type="EMBL" id="KYM79683.1"/>
    </source>
</evidence>
<feature type="region of interest" description="Disordered" evidence="1">
    <location>
        <begin position="2086"/>
        <end position="2119"/>
    </location>
</feature>
<feature type="region of interest" description="Disordered" evidence="1">
    <location>
        <begin position="262"/>
        <end position="315"/>
    </location>
</feature>
<feature type="region of interest" description="Disordered" evidence="1">
    <location>
        <begin position="1791"/>
        <end position="1873"/>
    </location>
</feature>
<dbReference type="EMBL" id="KQ976593">
    <property type="protein sequence ID" value="KYM79683.1"/>
    <property type="molecule type" value="Genomic_DNA"/>
</dbReference>
<sequence>MDKRRSVDGGTQEYPLPIPVQMFLWRLIRPFIRAKLGKLHEASCMINPWKISGFIIRYAILALLALTKYPLHAAVKHYLQFCQRAPGHHCLERVLVQDLHNDLTPSLSEILRNVPRWRLIQAALPYVLHATASLMHNRKDFQTLGTMETTLLYILHWILLDSAEECAENEADPSNPFFYLFPIPTMTLFIYLFAPLCNHLKDIDFKTNLRLENGLKIWSAMYECRHPDTPCFTAHCRAKPRIYWSQSFKSAKHHMLSDDVFVGGNVESPPSQSTSEQSAPPPSKSVDEDQQGSWLSSPKDTVFPETIPEESSGAEDEHVVIFRLPSLSESERILDGGEASIFHVAMGRTTSSRSTIEQFTIEQVAAISGLDTCKQYHKKATKTGGMDKEKEEKISKTEKETQEKTRGSFSVQRQSADATEHTTGSTIVDSDVRAATFLDVATLRCLFVPQWQEEGVHWALQFFYYRLRRINEETSVQQMPRRRSNSLPIPKIEVSIYQSPESKKKDVMKDFIEVPDTRDASLTAGTLGHIFRIIYEAHEGEARHTRRASEKTKKRMKMADLKAFVETKLLSKSEKALEKIGQEEPKMLFEQEHHTSLDTGEDHLTATRPTSASSKIFEAKDIDYMKHPTNLIKGKSMPSLRSYNIIFISLLINYVIIIIAKKDVVVLRLYAIRDKRLEQEFFTDIEKNPMLANKQHIRYVGDTRIERKQSQFYSQSYTVPNPIITVTEHTPTPSPDYMKRQGSIDSQLDVISVQGGRLCSERKPSLTRSQTDSNITYMSDEIPEAPGSSCYITKEGDVDLQVILKAIHFVALRDNTSCTPRVCEIILNLIELLMDMGVMKHCLREEAIGRSGTGIDNKSETGKKQDSPTELPQEHGYDSSKSKPTAHNLLMNCVIRVLRHLGCPHGCLDGVRGPQADICRSQGQTILTKLHRASSRQFSRFLRTMIREQPLTEILDFFHAYVGYCVDPSSLLSPLNQKRMSGKSPDVASQSGYATNFGAGMIGSGTGGSGVGTSGGSGGNVAIASGVATSYNTGGYGARGIEGQIMSCVFKVLVTRLIGSTKQLKAQENISLYCDVRQLMTYVKEAHGGIFRRVALSGILDSADRPNKRCNSNMQTTRVIRHIHQSDLEEHADIGGDTCYTVDDRGTRKFLFKKRSTSSTCAAGSNLQSLLETELSEENIKISQSPLGNLRKKHHVLTPRQSERNLGILGEPSLGPRKSTRFQIGGIGEQQELHLIGSGRSIVGPILPIAMKVASRLQTVALLGNPASITAIAAHREAVAEVKNKKLRIHIEMRFFPRVGISLQKAKRRMEDQLNKIGFGKNKKKESMEETPGNYFSRKNSIELGEVCRESEFVVLKERRLVPRFAVFEGMLRFSFLLETCQPGSVPDPHLMASLLDLPYAPVVSRACLILECAHLVHQCNKGHWPAWMKHNFPMFRPSVPINSRNASSALRRVHILQRTAGKLFYQWAEAIGARLEEFLAEDKQNMEQVTTIVSDESKQRDLILEDEEEDFLDDASINNYGSQCPFALRLVACVLLLEVTAFLRETYQTLPKSSKLLTKERPPAWERMYSREANRRWSVALSSMGHSQASAQSLQSIAGDREVVAERKISFVLYEPDNESEGSSKSNVTIQGEETQNIEKEKAKRVQASQNRPYLLRRSTATTDTVKRADSIQSNSKRKVSSLSDRSDTSEPGVAGEVSGDESPGILSDDQPPESPSDSNETDETNKNFPWMKVLVQVANSFNFYCSHQNFCHPFCHRRQMRASSRLIKSVRKIYGEEFGILNGTGLFDIDSDKKDDKKDKRSRKVSDQTSTQVSPIRRKDSVGRKIEKNLDGSQSGRLTQRDSSKDLAEQDSERGKESLRRTTTKYDIEQDREPPPVLKYIKTQVKDAFHAPLATLIKGAVVMTEDLFVEVLPVAWELLLESNQEVAASAAALFIVSAVRAPNQASDLMHKGLQHNNTSVRINAILRFQVLWKLRYQVWPRMEETAHLTFKVPPPGIEFTLPSPKIGIESLPVVDPPWMPQVKTKMEEVTINQEHHRSLVTATKTRKKQQTELITRALQAQDDKKREERENFLITTIPITVQAAYEPSPVGDDHGDEGNVGDEDAAETVPRNTQTHHSQSALSLFPSSLCSAIVQIINLLDDPAVSDDGNAVYEVAYQVIWSCLVEDSALFLRYVLERLTREKQELMFKVLRHLIRFVPKLPQQAAFALYNYIIGYVMFYVRTPHEEGQKLIGTALSILWMVVHSVHGIMFKDLKQILRKEQCDASILLTANVPSAKKIIVHGPQDPDAGEIPSQFPVQEDTQFCQILRESLDFFGIEESKHHEYFLVDYKTHQIHNPSSYVRDYYFFKRSQFPQIELVHMKQEDAFNALQRQELMHKFVEIGKVLLTWAILKNVDMVVQRVVFLHEELMKLPSFPRKALEADLDLYKGGEIGRELLGLDVMHKFMWVRLIARMFEAMAGNFAYSGDIHLFLNVLNGAVIIHSEDSCILRYVVATYINAAHNFKNIFSTNGYLLIMPTLLQLYSTHQTNKLVTTTVEYAVKQFYLMNRKPFILQMFGSVSTILDTDIKSVHGEAHKVPSTCLFNLLLSLETPSPDPLNIGELVKEEKPLKAIDFCYHDENEMVDVLDCISLCVMVIAYAPDSIRGQQMLTILEAILPCYVRQIQLPTYNKEGKTEKEIINQLAIAVRTLVNNSEALTKYYNGPQKLSPEHKGSSQRNYGKGPYSPGFDFEEDTHTKYIEHSKTRNFYDRDEDFHKNEFRRPRDTLLNMVGDFVARCTVRLIELNRKSQDGKTIELLDSKCHVRLADIAHSLLKISPYDPITMACRGLKRYMNDILPSTEWAADEMRPALTLILRRLDKTFSKIHKKPSIRRNTDWAAASDLLKGVYETLSKCPYIAHFQYLKTLLTTCQALIVGDNLSEDLTSASTAALMSKLPAPLPPPHFCSTVLRLIALHVISFGEGYSLENVLGGQNMFATQTRTENALLNLLIPLFLRVGTGRKDVPKLKQSDISFALTTVLNALWPPGAKPIPLTMQRPPTDTRTGSITFTSRDPKALMKTSLTLYQVAFLALKIMTICFETELRTEWRVILRAMRLLNKRNEASTYLWNFIEFIVTHRTALYIQMLPFIVYKIGQAPISEHERNMHTIIREKINGSSTTVPKSRGTLLMDLIHELKNLKQEIENRKCDEMQSEPKRSVVDMHPITEGQPRTQRPSLLMDLLTGDLGSRAHINRTPAETPVSHSTVVQSQSHSTQSNTSSTVKTMHPTQVTAPLNGTRIGGSVSSTSGGSTLREASDTLVEETCIEQPPSTTDRFQSSSTSDERNHVKLHSILPHQKAPKLRFVSSVEFRNSAGETVTGQLSPSSPTEDSSGELRIDKPRLQRSMGQSKKTFRLRKSRKSHIETKLEQLDAALVEQPTSQPKATGQTSSAVDPPLSSNIPSNSSSIRSRRSQSIRKSDGDKNSNMPADQQHFHGAAHQHHHCHYFHHHVHPQVSDVSWDEDTSSTSGYRESYSMQIVSLDGTNARSGQAPPLASPDLNDMPSTSSTTTNYIAFDGSSPDCSMNGSGGEKTALLTSSQRTTSQHSLLMVFPNQDEDTLI</sequence>
<dbReference type="Pfam" id="PF20262">
    <property type="entry name" value="UNC80_C"/>
    <property type="match status" value="1"/>
</dbReference>
<dbReference type="GO" id="GO:0034703">
    <property type="term" value="C:cation channel complex"/>
    <property type="evidence" value="ECO:0007669"/>
    <property type="project" value="TreeGrafter"/>
</dbReference>
<feature type="compositionally biased region" description="Low complexity" evidence="1">
    <location>
        <begin position="3239"/>
        <end position="3260"/>
    </location>
</feature>
<dbReference type="Pfam" id="PF15778">
    <property type="entry name" value="UNC80_N"/>
    <property type="match status" value="1"/>
</dbReference>
<evidence type="ECO:0000259" key="3">
    <source>
        <dbReference type="Pfam" id="PF15778"/>
    </source>
</evidence>
<feature type="compositionally biased region" description="Basic and acidic residues" evidence="1">
    <location>
        <begin position="857"/>
        <end position="881"/>
    </location>
</feature>
<feature type="compositionally biased region" description="Low complexity" evidence="1">
    <location>
        <begin position="3434"/>
        <end position="3444"/>
    </location>
</feature>
<dbReference type="GO" id="GO:0030424">
    <property type="term" value="C:axon"/>
    <property type="evidence" value="ECO:0007669"/>
    <property type="project" value="TreeGrafter"/>
</dbReference>
<feature type="compositionally biased region" description="Basic and acidic residues" evidence="1">
    <location>
        <begin position="1841"/>
        <end position="1873"/>
    </location>
</feature>
<accession>A0A151I0X9</accession>
<feature type="region of interest" description="Disordered" evidence="1">
    <location>
        <begin position="380"/>
        <end position="422"/>
    </location>
</feature>
<feature type="region of interest" description="Disordered" evidence="1">
    <location>
        <begin position="3352"/>
        <end position="3399"/>
    </location>
</feature>
<feature type="region of interest" description="Disordered" evidence="1">
    <location>
        <begin position="3414"/>
        <end position="3477"/>
    </location>
</feature>
<dbReference type="SUPFAM" id="SSF48371">
    <property type="entry name" value="ARM repeat"/>
    <property type="match status" value="1"/>
</dbReference>
<protein>
    <submittedName>
        <fullName evidence="6">Protein unc-80 like protein</fullName>
    </submittedName>
</protein>
<dbReference type="InterPro" id="IPR016024">
    <property type="entry name" value="ARM-type_fold"/>
</dbReference>
<evidence type="ECO:0000256" key="2">
    <source>
        <dbReference type="SAM" id="Phobius"/>
    </source>
</evidence>
<reference evidence="6 7" key="1">
    <citation type="submission" date="2015-09" db="EMBL/GenBank/DDBJ databases">
        <title>Atta colombica WGS genome.</title>
        <authorList>
            <person name="Nygaard S."/>
            <person name="Hu H."/>
            <person name="Boomsma J."/>
            <person name="Zhang G."/>
        </authorList>
    </citation>
    <scope>NUCLEOTIDE SEQUENCE [LARGE SCALE GENOMIC DNA]</scope>
    <source>
        <strain evidence="6">Treedump-2</strain>
        <tissue evidence="6">Whole body</tissue>
    </source>
</reference>
<dbReference type="STRING" id="520822.A0A151I0X9"/>
<dbReference type="PANTHER" id="PTHR31781:SF1">
    <property type="entry name" value="PROTEIN UNC-80 HOMOLOG"/>
    <property type="match status" value="1"/>
</dbReference>
<dbReference type="GO" id="GO:0005261">
    <property type="term" value="F:monoatomic cation channel activity"/>
    <property type="evidence" value="ECO:0007669"/>
    <property type="project" value="TreeGrafter"/>
</dbReference>
<feature type="domain" description="Protein UNC80 C-terminal" evidence="5">
    <location>
        <begin position="2114"/>
        <end position="3181"/>
    </location>
</feature>
<feature type="compositionally biased region" description="Polar residues" evidence="1">
    <location>
        <begin position="407"/>
        <end position="422"/>
    </location>
</feature>
<dbReference type="GO" id="GO:0055080">
    <property type="term" value="P:monoatomic cation homeostasis"/>
    <property type="evidence" value="ECO:0007669"/>
    <property type="project" value="TreeGrafter"/>
</dbReference>